<dbReference type="EMBL" id="BAAAVA010000030">
    <property type="protein sequence ID" value="GAA2926860.1"/>
    <property type="molecule type" value="Genomic_DNA"/>
</dbReference>
<comment type="caution">
    <text evidence="2">The sequence shown here is derived from an EMBL/GenBank/DDBJ whole genome shotgun (WGS) entry which is preliminary data.</text>
</comment>
<dbReference type="Proteomes" id="UP001501423">
    <property type="component" value="Unassembled WGS sequence"/>
</dbReference>
<organism evidence="2 3">
    <name type="scientific">Streptomyces erythrogriseus</name>
    <dbReference type="NCBI Taxonomy" id="284027"/>
    <lineage>
        <taxon>Bacteria</taxon>
        <taxon>Bacillati</taxon>
        <taxon>Actinomycetota</taxon>
        <taxon>Actinomycetes</taxon>
        <taxon>Kitasatosporales</taxon>
        <taxon>Streptomycetaceae</taxon>
        <taxon>Streptomyces</taxon>
        <taxon>Streptomyces griseoincarnatus group</taxon>
    </lineage>
</organism>
<evidence type="ECO:0000256" key="1">
    <source>
        <dbReference type="SAM" id="SignalP"/>
    </source>
</evidence>
<protein>
    <submittedName>
        <fullName evidence="2">Uncharacterized protein</fullName>
    </submittedName>
</protein>
<dbReference type="RefSeq" id="WP_189363491.1">
    <property type="nucleotide sequence ID" value="NZ_BAAAVA010000030.1"/>
</dbReference>
<evidence type="ECO:0000313" key="2">
    <source>
        <dbReference type="EMBL" id="GAA2926860.1"/>
    </source>
</evidence>
<keyword evidence="1" id="KW-0732">Signal</keyword>
<name>A0ABN3WUE0_9ACTN</name>
<feature type="signal peptide" evidence="1">
    <location>
        <begin position="1"/>
        <end position="27"/>
    </location>
</feature>
<accession>A0ABN3WUE0</accession>
<proteinExistence type="predicted"/>
<gene>
    <name evidence="2" type="ORF">GCM10010478_29370</name>
</gene>
<evidence type="ECO:0000313" key="3">
    <source>
        <dbReference type="Proteomes" id="UP001501423"/>
    </source>
</evidence>
<keyword evidence="3" id="KW-1185">Reference proteome</keyword>
<reference evidence="2 3" key="1">
    <citation type="journal article" date="2019" name="Int. J. Syst. Evol. Microbiol.">
        <title>The Global Catalogue of Microorganisms (GCM) 10K type strain sequencing project: providing services to taxonomists for standard genome sequencing and annotation.</title>
        <authorList>
            <consortium name="The Broad Institute Genomics Platform"/>
            <consortium name="The Broad Institute Genome Sequencing Center for Infectious Disease"/>
            <person name="Wu L."/>
            <person name="Ma J."/>
        </authorList>
    </citation>
    <scope>NUCLEOTIDE SEQUENCE [LARGE SCALE GENOMIC DNA]</scope>
    <source>
        <strain evidence="2 3">JCM 9650</strain>
    </source>
</reference>
<feature type="chain" id="PRO_5046495299" evidence="1">
    <location>
        <begin position="28"/>
        <end position="81"/>
    </location>
</feature>
<sequence>MRQNKPVSRIVTAVLAMVLALTGTIAAAPAQPATAASSPLASCENLNLLKKIGCVRDALKKTAGVGAGMPGQTADRAPGLP</sequence>